<dbReference type="RefSeq" id="WP_070156279.1">
    <property type="nucleotide sequence ID" value="NZ_CP073910.1"/>
</dbReference>
<keyword evidence="3" id="KW-1185">Reference proteome</keyword>
<dbReference type="GO" id="GO:0035438">
    <property type="term" value="F:cyclic-di-GMP binding"/>
    <property type="evidence" value="ECO:0007669"/>
    <property type="project" value="InterPro"/>
</dbReference>
<dbReference type="SUPFAM" id="SSF141371">
    <property type="entry name" value="PilZ domain-like"/>
    <property type="match status" value="1"/>
</dbReference>
<evidence type="ECO:0000313" key="3">
    <source>
        <dbReference type="Proteomes" id="UP000681425"/>
    </source>
</evidence>
<dbReference type="EMBL" id="CP073910">
    <property type="protein sequence ID" value="QUT05003.1"/>
    <property type="molecule type" value="Genomic_DNA"/>
</dbReference>
<dbReference type="InterPro" id="IPR009875">
    <property type="entry name" value="PilZ_domain"/>
</dbReference>
<organism evidence="2 3">
    <name type="scientific">Sphingobium phenoxybenzoativorans</name>
    <dbReference type="NCBI Taxonomy" id="1592790"/>
    <lineage>
        <taxon>Bacteria</taxon>
        <taxon>Pseudomonadati</taxon>
        <taxon>Pseudomonadota</taxon>
        <taxon>Alphaproteobacteria</taxon>
        <taxon>Sphingomonadales</taxon>
        <taxon>Sphingomonadaceae</taxon>
        <taxon>Sphingobium</taxon>
    </lineage>
</organism>
<evidence type="ECO:0000259" key="1">
    <source>
        <dbReference type="Pfam" id="PF07238"/>
    </source>
</evidence>
<dbReference type="AlphaFoldDB" id="A0A975K543"/>
<sequence>MSYNVSEGRSTDRHNVLIGVRLRRPGETWFTSRIADLSVGGFRLQSFIKLVPGMELWIMLPGFEGRKAQVTWAKGHEAGCAFESPLHPAILDHILKVGASPRRVAAR</sequence>
<dbReference type="KEGG" id="spph:KFK14_18575"/>
<dbReference type="Pfam" id="PF07238">
    <property type="entry name" value="PilZ"/>
    <property type="match status" value="1"/>
</dbReference>
<accession>A0A975K543</accession>
<gene>
    <name evidence="2" type="ORF">KFK14_18575</name>
</gene>
<dbReference type="Proteomes" id="UP000681425">
    <property type="component" value="Chromosome"/>
</dbReference>
<proteinExistence type="predicted"/>
<dbReference type="OrthoDB" id="9795572at2"/>
<feature type="domain" description="PilZ" evidence="1">
    <location>
        <begin position="9"/>
        <end position="89"/>
    </location>
</feature>
<protein>
    <submittedName>
        <fullName evidence="2">PilZ domain-containing protein</fullName>
    </submittedName>
</protein>
<reference evidence="2" key="1">
    <citation type="submission" date="2021-04" db="EMBL/GenBank/DDBJ databases">
        <title>Isolation of p-tert-butylphenol degrading bacteria Sphingobium phenoxybenzoativorans Tas13 from active sludge.</title>
        <authorList>
            <person name="Li Y."/>
        </authorList>
    </citation>
    <scope>NUCLEOTIDE SEQUENCE</scope>
    <source>
        <strain evidence="2">Tas13</strain>
    </source>
</reference>
<evidence type="ECO:0000313" key="2">
    <source>
        <dbReference type="EMBL" id="QUT05003.1"/>
    </source>
</evidence>
<name>A0A975K543_9SPHN</name>